<protein>
    <submittedName>
        <fullName evidence="2">Uncharacterized protein</fullName>
    </submittedName>
</protein>
<dbReference type="Proteomes" id="UP001190700">
    <property type="component" value="Unassembled WGS sequence"/>
</dbReference>
<accession>A0AAE0FUG3</accession>
<keyword evidence="3" id="KW-1185">Reference proteome</keyword>
<dbReference type="EMBL" id="LGRX02013460">
    <property type="protein sequence ID" value="KAK3266065.1"/>
    <property type="molecule type" value="Genomic_DNA"/>
</dbReference>
<evidence type="ECO:0000313" key="3">
    <source>
        <dbReference type="Proteomes" id="UP001190700"/>
    </source>
</evidence>
<evidence type="ECO:0000256" key="1">
    <source>
        <dbReference type="SAM" id="MobiDB-lite"/>
    </source>
</evidence>
<proteinExistence type="predicted"/>
<reference evidence="2 3" key="1">
    <citation type="journal article" date="2015" name="Genome Biol. Evol.">
        <title>Comparative Genomics of a Bacterivorous Green Alga Reveals Evolutionary Causalities and Consequences of Phago-Mixotrophic Mode of Nutrition.</title>
        <authorList>
            <person name="Burns J.A."/>
            <person name="Paasch A."/>
            <person name="Narechania A."/>
            <person name="Kim E."/>
        </authorList>
    </citation>
    <scope>NUCLEOTIDE SEQUENCE [LARGE SCALE GENOMIC DNA]</scope>
    <source>
        <strain evidence="2 3">PLY_AMNH</strain>
    </source>
</reference>
<name>A0AAE0FUG3_9CHLO</name>
<feature type="compositionally biased region" description="Acidic residues" evidence="1">
    <location>
        <begin position="147"/>
        <end position="156"/>
    </location>
</feature>
<comment type="caution">
    <text evidence="2">The sequence shown here is derived from an EMBL/GenBank/DDBJ whole genome shotgun (WGS) entry which is preliminary data.</text>
</comment>
<gene>
    <name evidence="2" type="ORF">CYMTET_25290</name>
</gene>
<feature type="region of interest" description="Disordered" evidence="1">
    <location>
        <begin position="134"/>
        <end position="156"/>
    </location>
</feature>
<sequence>MVSEGCCASLRDRAYTSLGALLLHPRHFHVGPRTTKLLRAELESWQQQGAAVDARFREQEQVLELMRHEICGVLKFMCGGVAAYVHKQGRSIWGPMRPTVPQAVQDRQLLMKGLHEQTLDDVLLQLKSATLHGPGAEMEQGKHAANEEDNLDDLFA</sequence>
<organism evidence="2 3">
    <name type="scientific">Cymbomonas tetramitiformis</name>
    <dbReference type="NCBI Taxonomy" id="36881"/>
    <lineage>
        <taxon>Eukaryota</taxon>
        <taxon>Viridiplantae</taxon>
        <taxon>Chlorophyta</taxon>
        <taxon>Pyramimonadophyceae</taxon>
        <taxon>Pyramimonadales</taxon>
        <taxon>Pyramimonadaceae</taxon>
        <taxon>Cymbomonas</taxon>
    </lineage>
</organism>
<evidence type="ECO:0000313" key="2">
    <source>
        <dbReference type="EMBL" id="KAK3266065.1"/>
    </source>
</evidence>
<dbReference type="AlphaFoldDB" id="A0AAE0FUG3"/>